<dbReference type="EMBL" id="KB932203">
    <property type="protein sequence ID" value="KCV70917.1"/>
    <property type="molecule type" value="Genomic_DNA"/>
</dbReference>
<feature type="region of interest" description="Disordered" evidence="1">
    <location>
        <begin position="1"/>
        <end position="52"/>
    </location>
</feature>
<evidence type="ECO:0000313" key="2">
    <source>
        <dbReference type="EMBL" id="KCV70917.1"/>
    </source>
</evidence>
<dbReference type="Proteomes" id="UP000030693">
    <property type="component" value="Unassembled WGS sequence"/>
</dbReference>
<evidence type="ECO:0000313" key="3">
    <source>
        <dbReference type="Proteomes" id="UP000030693"/>
    </source>
</evidence>
<gene>
    <name evidence="2" type="ORF">H696_01864</name>
</gene>
<name>A0A058ZBW3_FONAL</name>
<feature type="region of interest" description="Disordered" evidence="1">
    <location>
        <begin position="200"/>
        <end position="247"/>
    </location>
</feature>
<dbReference type="RefSeq" id="XP_009494040.1">
    <property type="nucleotide sequence ID" value="XM_009495765.1"/>
</dbReference>
<sequence>MSSRGPPHRQGQPREWHQTGPARGRAHHPAGTGPRVGEAGDAGSGGRAGFFFPSEATSEDRAYLQAIEAAGAGHRPGGGKATVLVPSPSAHDTAPGSMQGAAGPGALDFHLLRAHLPRVSADWPGPSDGVAAGPVDILIDCGQCRSIDQIVSQAIGNMDRSRVIFLVAVGRAIPNCISAASLMQAQRLCTIRDVDTFTLAGSQPPASSSTPGPPPPPPPLLANTDASSEGDAPTGRRRRKPPATATTGIYVCLEFG</sequence>
<evidence type="ECO:0000256" key="1">
    <source>
        <dbReference type="SAM" id="MobiDB-lite"/>
    </source>
</evidence>
<dbReference type="AlphaFoldDB" id="A0A058ZBW3"/>
<accession>A0A058ZBW3</accession>
<reference evidence="2" key="1">
    <citation type="submission" date="2013-04" db="EMBL/GenBank/DDBJ databases">
        <title>The Genome Sequence of Fonticula alba ATCC 38817.</title>
        <authorList>
            <consortium name="The Broad Institute Genomics Platform"/>
            <person name="Russ C."/>
            <person name="Cuomo C."/>
            <person name="Burger G."/>
            <person name="Gray M.W."/>
            <person name="Holland P.W.H."/>
            <person name="King N."/>
            <person name="Lang F.B.F."/>
            <person name="Roger A.J."/>
            <person name="Ruiz-Trillo I."/>
            <person name="Brown M."/>
            <person name="Walker B."/>
            <person name="Young S."/>
            <person name="Zeng Q."/>
            <person name="Gargeya S."/>
            <person name="Fitzgerald M."/>
            <person name="Haas B."/>
            <person name="Abouelleil A."/>
            <person name="Allen A.W."/>
            <person name="Alvarado L."/>
            <person name="Arachchi H.M."/>
            <person name="Berlin A.M."/>
            <person name="Chapman S.B."/>
            <person name="Gainer-Dewar J."/>
            <person name="Goldberg J."/>
            <person name="Griggs A."/>
            <person name="Gujja S."/>
            <person name="Hansen M."/>
            <person name="Howarth C."/>
            <person name="Imamovic A."/>
            <person name="Ireland A."/>
            <person name="Larimer J."/>
            <person name="McCowan C."/>
            <person name="Murphy C."/>
            <person name="Pearson M."/>
            <person name="Poon T.W."/>
            <person name="Priest M."/>
            <person name="Roberts A."/>
            <person name="Saif S."/>
            <person name="Shea T."/>
            <person name="Sisk P."/>
            <person name="Sykes S."/>
            <person name="Wortman J."/>
            <person name="Nusbaum C."/>
            <person name="Birren B."/>
        </authorList>
    </citation>
    <scope>NUCLEOTIDE SEQUENCE [LARGE SCALE GENOMIC DNA]</scope>
    <source>
        <strain evidence="2">ATCC 38817</strain>
    </source>
</reference>
<feature type="compositionally biased region" description="Pro residues" evidence="1">
    <location>
        <begin position="211"/>
        <end position="220"/>
    </location>
</feature>
<dbReference type="GeneID" id="20526589"/>
<proteinExistence type="predicted"/>
<organism evidence="2">
    <name type="scientific">Fonticula alba</name>
    <name type="common">Slime mold</name>
    <dbReference type="NCBI Taxonomy" id="691883"/>
    <lineage>
        <taxon>Eukaryota</taxon>
        <taxon>Rotosphaerida</taxon>
        <taxon>Fonticulaceae</taxon>
        <taxon>Fonticula</taxon>
    </lineage>
</organism>
<feature type="region of interest" description="Disordered" evidence="1">
    <location>
        <begin position="72"/>
        <end position="100"/>
    </location>
</feature>
<keyword evidence="3" id="KW-1185">Reference proteome</keyword>
<protein>
    <submittedName>
        <fullName evidence="2">Uncharacterized protein</fullName>
    </submittedName>
</protein>